<feature type="DNA-binding region" description="H-T-H motif" evidence="3">
    <location>
        <begin position="27"/>
        <end position="46"/>
    </location>
</feature>
<evidence type="ECO:0000259" key="4">
    <source>
        <dbReference type="PROSITE" id="PS50977"/>
    </source>
</evidence>
<evidence type="ECO:0000313" key="6">
    <source>
        <dbReference type="Proteomes" id="UP000287296"/>
    </source>
</evidence>
<evidence type="ECO:0000313" key="5">
    <source>
        <dbReference type="EMBL" id="RST58176.1"/>
    </source>
</evidence>
<dbReference type="AlphaFoldDB" id="A0A429X455"/>
<dbReference type="EMBL" id="QYTW02000023">
    <property type="protein sequence ID" value="RST58176.1"/>
    <property type="molecule type" value="Genomic_DNA"/>
</dbReference>
<dbReference type="GO" id="GO:0003677">
    <property type="term" value="F:DNA binding"/>
    <property type="evidence" value="ECO:0007669"/>
    <property type="project" value="UniProtKB-UniRule"/>
</dbReference>
<reference evidence="5 6" key="1">
    <citation type="submission" date="2018-12" db="EMBL/GenBank/DDBJ databases">
        <authorList>
            <person name="Sun L."/>
            <person name="Chen Z."/>
        </authorList>
    </citation>
    <scope>NUCLEOTIDE SEQUENCE [LARGE SCALE GENOMIC DNA]</scope>
    <source>
        <strain evidence="5 6">LMG 29736</strain>
    </source>
</reference>
<dbReference type="InterPro" id="IPR050624">
    <property type="entry name" value="HTH-type_Tx_Regulator"/>
</dbReference>
<feature type="domain" description="HTH tetR-type" evidence="4">
    <location>
        <begin position="4"/>
        <end position="64"/>
    </location>
</feature>
<dbReference type="PROSITE" id="PS50977">
    <property type="entry name" value="HTH_TETR_2"/>
    <property type="match status" value="1"/>
</dbReference>
<dbReference type="Gene3D" id="1.10.357.10">
    <property type="entry name" value="Tetracycline Repressor, domain 2"/>
    <property type="match status" value="1"/>
</dbReference>
<evidence type="ECO:0000256" key="2">
    <source>
        <dbReference type="ARBA" id="ARBA00023125"/>
    </source>
</evidence>
<name>A0A429X455_SIMTE</name>
<sequence>MVNFLTKEKILQAAINQYSLYSYHGATMRNIAQEVGIKPASIYFFYKNKESLFLDAFQKLLKDHLNQMKQILEDVHDEPILSIFEALLKGTVDYHKKHEAETNVYISLVTSPPKEIHQTLLEHIQTFDKWMTDSLLELIRRDKPEIDEAHSQKLIKQFSVILDGVFWEIKLYNDQELKQQIDEALYIMRVLMGGNEK</sequence>
<dbReference type="PANTHER" id="PTHR43479:SF11">
    <property type="entry name" value="ACREF_ENVCD OPERON REPRESSOR-RELATED"/>
    <property type="match status" value="1"/>
</dbReference>
<dbReference type="Gene3D" id="1.10.10.60">
    <property type="entry name" value="Homeodomain-like"/>
    <property type="match status" value="1"/>
</dbReference>
<gene>
    <name evidence="5" type="ORF">D5F11_018930</name>
</gene>
<dbReference type="SUPFAM" id="SSF46689">
    <property type="entry name" value="Homeodomain-like"/>
    <property type="match status" value="1"/>
</dbReference>
<dbReference type="PRINTS" id="PR00455">
    <property type="entry name" value="HTHTETR"/>
</dbReference>
<dbReference type="InterPro" id="IPR009057">
    <property type="entry name" value="Homeodomain-like_sf"/>
</dbReference>
<evidence type="ECO:0000256" key="3">
    <source>
        <dbReference type="PROSITE-ProRule" id="PRU00335"/>
    </source>
</evidence>
<dbReference type="PANTHER" id="PTHR43479">
    <property type="entry name" value="ACREF/ENVCD OPERON REPRESSOR-RELATED"/>
    <property type="match status" value="1"/>
</dbReference>
<comment type="caution">
    <text evidence="5">The sequence shown here is derived from an EMBL/GenBank/DDBJ whole genome shotgun (WGS) entry which is preliminary data.</text>
</comment>
<dbReference type="InterPro" id="IPR001647">
    <property type="entry name" value="HTH_TetR"/>
</dbReference>
<dbReference type="Pfam" id="PF00440">
    <property type="entry name" value="TetR_N"/>
    <property type="match status" value="1"/>
</dbReference>
<dbReference type="OrthoDB" id="509229at2"/>
<keyword evidence="1" id="KW-0678">Repressor</keyword>
<dbReference type="Proteomes" id="UP000287296">
    <property type="component" value="Unassembled WGS sequence"/>
</dbReference>
<accession>A0A429X455</accession>
<protein>
    <submittedName>
        <fullName evidence="5">TetR/AcrR family transcriptional regulator</fullName>
    </submittedName>
</protein>
<evidence type="ECO:0000256" key="1">
    <source>
        <dbReference type="ARBA" id="ARBA00022491"/>
    </source>
</evidence>
<organism evidence="5 6">
    <name type="scientific">Siminovitchia terrae</name>
    <name type="common">Bacillus terrae</name>
    <dbReference type="NCBI Taxonomy" id="1914933"/>
    <lineage>
        <taxon>Bacteria</taxon>
        <taxon>Bacillati</taxon>
        <taxon>Bacillota</taxon>
        <taxon>Bacilli</taxon>
        <taxon>Bacillales</taxon>
        <taxon>Bacillaceae</taxon>
        <taxon>Siminovitchia</taxon>
    </lineage>
</organism>
<keyword evidence="2 3" id="KW-0238">DNA-binding</keyword>
<proteinExistence type="predicted"/>